<name>Q6R9B6_MAIZE</name>
<geneLocation type="mitochondrion" evidence="1"/>
<dbReference type="AlphaFoldDB" id="Q6R9B6"/>
<keyword evidence="1" id="KW-0496">Mitochondrion</keyword>
<sequence>MAYGASATNQCVSSHYPSELNNTNTRITSRNKRNECFLRNRERIHGASNGEYETEEEYLDSLSQIRIQKCNIWWKCYEEPQILPTEVRKILDYFRHLYFTLLYFTLQ</sequence>
<reference evidence="1 2" key="1">
    <citation type="journal article" date="2004" name="Plant Physiol.">
        <title>Sequence and comparative analysis of the maize NB mitochondrial genome.</title>
        <authorList>
            <person name="Clifton S.W."/>
            <person name="Minx P."/>
            <person name="Fauron C.M.-R."/>
            <person name="Gibson M."/>
            <person name="Allen J.O."/>
            <person name="Sun H."/>
            <person name="Thompson M."/>
            <person name="Barbazuk W.B."/>
            <person name="Kanuganti S."/>
            <person name="Tayloe C."/>
            <person name="Meyer L."/>
            <person name="Wilson R.K."/>
            <person name="Newton K.J."/>
        </authorList>
    </citation>
    <scope>NUCLEOTIDE SEQUENCE</scope>
    <source>
        <strain evidence="2">cv. B37N</strain>
    </source>
</reference>
<dbReference type="InParanoid" id="Q6R9B6"/>
<dbReference type="Proteomes" id="UP000007305">
    <property type="component" value="Mitochondrion"/>
</dbReference>
<keyword evidence="2" id="KW-1185">Reference proteome</keyword>
<evidence type="ECO:0000313" key="2">
    <source>
        <dbReference type="Proteomes" id="UP000007305"/>
    </source>
</evidence>
<evidence type="ECO:0000313" key="1">
    <source>
        <dbReference type="EMBL" id="AAR91192.1"/>
    </source>
</evidence>
<organism evidence="1 2">
    <name type="scientific">Zea mays</name>
    <name type="common">Maize</name>
    <dbReference type="NCBI Taxonomy" id="4577"/>
    <lineage>
        <taxon>Eukaryota</taxon>
        <taxon>Viridiplantae</taxon>
        <taxon>Streptophyta</taxon>
        <taxon>Embryophyta</taxon>
        <taxon>Tracheophyta</taxon>
        <taxon>Spermatophyta</taxon>
        <taxon>Magnoliopsida</taxon>
        <taxon>Liliopsida</taxon>
        <taxon>Poales</taxon>
        <taxon>Poaceae</taxon>
        <taxon>PACMAD clade</taxon>
        <taxon>Panicoideae</taxon>
        <taxon>Andropogonodae</taxon>
        <taxon>Andropogoneae</taxon>
        <taxon>Tripsacinae</taxon>
        <taxon>Zea</taxon>
    </lineage>
</organism>
<dbReference type="HOGENOM" id="CLU_2213740_0_0_1"/>
<proteinExistence type="predicted"/>
<dbReference type="EMBL" id="AY506529">
    <property type="protein sequence ID" value="AAR91192.1"/>
    <property type="molecule type" value="Genomic_DNA"/>
</dbReference>
<gene>
    <name evidence="1" type="primary">orf107-b</name>
</gene>
<dbReference type="PaxDb" id="4577-GRMZM2G155706_P01"/>
<accession>Q6R9B6</accession>
<protein>
    <submittedName>
        <fullName evidence="1">Uncharacterized protein orf107-b</fullName>
    </submittedName>
</protein>
<dbReference type="GeneID" id="4055873"/>
<dbReference type="RefSeq" id="YP_588392.1">
    <property type="nucleotide sequence ID" value="NC_007982.1"/>
</dbReference>